<sequence>MSKVDDILKLKGVKPTSVRIIVLDYLLDQGKAQSLKDIESGLVRTERSSIFRTLKLFEQHKLIHSIDDGSGMTKYAVCADGCNCELKDLHFHFFCISCQKTYCLTDYPIPQINLPKNFKMLQANMVIKGLCETCNS</sequence>
<keyword evidence="4" id="KW-0805">Transcription regulation</keyword>
<feature type="binding site" evidence="7">
    <location>
        <position position="95"/>
    </location>
    <ligand>
        <name>Zn(2+)</name>
        <dbReference type="ChEBI" id="CHEBI:29105"/>
    </ligand>
</feature>
<dbReference type="PANTHER" id="PTHR33202">
    <property type="entry name" value="ZINC UPTAKE REGULATION PROTEIN"/>
    <property type="match status" value="1"/>
</dbReference>
<keyword evidence="2" id="KW-0678">Repressor</keyword>
<dbReference type="InterPro" id="IPR036388">
    <property type="entry name" value="WH-like_DNA-bd_sf"/>
</dbReference>
<dbReference type="GO" id="GO:0008270">
    <property type="term" value="F:zinc ion binding"/>
    <property type="evidence" value="ECO:0007669"/>
    <property type="project" value="TreeGrafter"/>
</dbReference>
<dbReference type="GO" id="GO:0045892">
    <property type="term" value="P:negative regulation of DNA-templated transcription"/>
    <property type="evidence" value="ECO:0007669"/>
    <property type="project" value="TreeGrafter"/>
</dbReference>
<evidence type="ECO:0000256" key="6">
    <source>
        <dbReference type="ARBA" id="ARBA00023163"/>
    </source>
</evidence>
<dbReference type="PANTHER" id="PTHR33202:SF22">
    <property type="entry name" value="HYDROGEN PEROXIDE SENSITIVE REPRESSOR"/>
    <property type="match status" value="1"/>
</dbReference>
<comment type="cofactor">
    <cofactor evidence="7">
        <name>Zn(2+)</name>
        <dbReference type="ChEBI" id="CHEBI:29105"/>
    </cofactor>
    <text evidence="7">Binds 1 zinc ion per subunit.</text>
</comment>
<protein>
    <submittedName>
        <fullName evidence="8">Transcriptional repressor</fullName>
    </submittedName>
</protein>
<comment type="similarity">
    <text evidence="1">Belongs to the Fur family.</text>
</comment>
<reference evidence="8 9" key="1">
    <citation type="submission" date="2020-04" db="EMBL/GenBank/DDBJ databases">
        <title>Flammeovirga sp. SR4, a novel species isolated from seawater.</title>
        <authorList>
            <person name="Wang X."/>
        </authorList>
    </citation>
    <scope>NUCLEOTIDE SEQUENCE [LARGE SCALE GENOMIC DNA]</scope>
    <source>
        <strain evidence="8 9">SR4</strain>
    </source>
</reference>
<keyword evidence="5" id="KW-0238">DNA-binding</keyword>
<evidence type="ECO:0000256" key="4">
    <source>
        <dbReference type="ARBA" id="ARBA00023015"/>
    </source>
</evidence>
<dbReference type="InterPro" id="IPR043135">
    <property type="entry name" value="Fur_C"/>
</dbReference>
<name>A0A7X8XVK6_9BACT</name>
<proteinExistence type="inferred from homology"/>
<dbReference type="Gene3D" id="1.10.10.10">
    <property type="entry name" value="Winged helix-like DNA-binding domain superfamily/Winged helix DNA-binding domain"/>
    <property type="match status" value="1"/>
</dbReference>
<evidence type="ECO:0000313" key="9">
    <source>
        <dbReference type="Proteomes" id="UP000585050"/>
    </source>
</evidence>
<dbReference type="GO" id="GO:0000976">
    <property type="term" value="F:transcription cis-regulatory region binding"/>
    <property type="evidence" value="ECO:0007669"/>
    <property type="project" value="TreeGrafter"/>
</dbReference>
<evidence type="ECO:0000313" key="8">
    <source>
        <dbReference type="EMBL" id="NLR91428.1"/>
    </source>
</evidence>
<dbReference type="SUPFAM" id="SSF46785">
    <property type="entry name" value="Winged helix' DNA-binding domain"/>
    <property type="match status" value="1"/>
</dbReference>
<dbReference type="EMBL" id="JABAIL010000003">
    <property type="protein sequence ID" value="NLR91428.1"/>
    <property type="molecule type" value="Genomic_DNA"/>
</dbReference>
<keyword evidence="3 7" id="KW-0862">Zinc</keyword>
<dbReference type="Gene3D" id="3.30.1490.190">
    <property type="match status" value="1"/>
</dbReference>
<organism evidence="8 9">
    <name type="scientific">Flammeovirga agarivorans</name>
    <dbReference type="NCBI Taxonomy" id="2726742"/>
    <lineage>
        <taxon>Bacteria</taxon>
        <taxon>Pseudomonadati</taxon>
        <taxon>Bacteroidota</taxon>
        <taxon>Cytophagia</taxon>
        <taxon>Cytophagales</taxon>
        <taxon>Flammeovirgaceae</taxon>
        <taxon>Flammeovirga</taxon>
    </lineage>
</organism>
<dbReference type="RefSeq" id="WP_168882151.1">
    <property type="nucleotide sequence ID" value="NZ_JABAIL010000003.1"/>
</dbReference>
<evidence type="ECO:0000256" key="5">
    <source>
        <dbReference type="ARBA" id="ARBA00023125"/>
    </source>
</evidence>
<evidence type="ECO:0000256" key="3">
    <source>
        <dbReference type="ARBA" id="ARBA00022833"/>
    </source>
</evidence>
<dbReference type="Pfam" id="PF01475">
    <property type="entry name" value="FUR"/>
    <property type="match status" value="1"/>
</dbReference>
<keyword evidence="7" id="KW-0479">Metal-binding</keyword>
<keyword evidence="9" id="KW-1185">Reference proteome</keyword>
<dbReference type="AlphaFoldDB" id="A0A7X8XVK6"/>
<feature type="binding site" evidence="7">
    <location>
        <position position="98"/>
    </location>
    <ligand>
        <name>Zn(2+)</name>
        <dbReference type="ChEBI" id="CHEBI:29105"/>
    </ligand>
</feature>
<feature type="binding site" evidence="7">
    <location>
        <position position="131"/>
    </location>
    <ligand>
        <name>Zn(2+)</name>
        <dbReference type="ChEBI" id="CHEBI:29105"/>
    </ligand>
</feature>
<gene>
    <name evidence="8" type="ORF">HGP29_09440</name>
</gene>
<dbReference type="GO" id="GO:0003700">
    <property type="term" value="F:DNA-binding transcription factor activity"/>
    <property type="evidence" value="ECO:0007669"/>
    <property type="project" value="InterPro"/>
</dbReference>
<evidence type="ECO:0000256" key="2">
    <source>
        <dbReference type="ARBA" id="ARBA00022491"/>
    </source>
</evidence>
<feature type="binding site" evidence="7">
    <location>
        <position position="134"/>
    </location>
    <ligand>
        <name>Zn(2+)</name>
        <dbReference type="ChEBI" id="CHEBI:29105"/>
    </ligand>
</feature>
<dbReference type="GO" id="GO:1900376">
    <property type="term" value="P:regulation of secondary metabolite biosynthetic process"/>
    <property type="evidence" value="ECO:0007669"/>
    <property type="project" value="TreeGrafter"/>
</dbReference>
<accession>A0A7X8XVK6</accession>
<evidence type="ECO:0000256" key="7">
    <source>
        <dbReference type="PIRSR" id="PIRSR602481-1"/>
    </source>
</evidence>
<comment type="caution">
    <text evidence="8">The sequence shown here is derived from an EMBL/GenBank/DDBJ whole genome shotgun (WGS) entry which is preliminary data.</text>
</comment>
<dbReference type="Proteomes" id="UP000585050">
    <property type="component" value="Unassembled WGS sequence"/>
</dbReference>
<evidence type="ECO:0000256" key="1">
    <source>
        <dbReference type="ARBA" id="ARBA00007957"/>
    </source>
</evidence>
<keyword evidence="6" id="KW-0804">Transcription</keyword>
<dbReference type="InterPro" id="IPR002481">
    <property type="entry name" value="FUR"/>
</dbReference>
<dbReference type="InterPro" id="IPR036390">
    <property type="entry name" value="WH_DNA-bd_sf"/>
</dbReference>